<dbReference type="CDD" id="cd00275">
    <property type="entry name" value="C2_PLC_like"/>
    <property type="match status" value="1"/>
</dbReference>
<dbReference type="Gene3D" id="1.10.238.10">
    <property type="entry name" value="EF-hand"/>
    <property type="match status" value="2"/>
</dbReference>
<dbReference type="InterPro" id="IPR035892">
    <property type="entry name" value="C2_domain_sf"/>
</dbReference>
<dbReference type="InterPro" id="IPR003593">
    <property type="entry name" value="AAA+_ATPase"/>
</dbReference>
<dbReference type="InterPro" id="IPR036396">
    <property type="entry name" value="Cyt_P450_sf"/>
</dbReference>
<feature type="domain" description="EF-hand" evidence="26">
    <location>
        <begin position="117"/>
        <end position="152"/>
    </location>
</feature>
<dbReference type="PANTHER" id="PTHR24279:SF123">
    <property type="entry name" value="CYTOCHROME P450 FAMILY 27 SUBFAMILY A MEMBER 1"/>
    <property type="match status" value="1"/>
</dbReference>
<comment type="cofactor">
    <cofactor evidence="2">
        <name>heme</name>
        <dbReference type="ChEBI" id="CHEBI:30413"/>
    </cofactor>
</comment>
<comment type="similarity">
    <text evidence="4">Belongs to the cytochrome P450 family.</text>
</comment>
<dbReference type="Gene3D" id="2.60.40.150">
    <property type="entry name" value="C2 domain"/>
    <property type="match status" value="1"/>
</dbReference>
<keyword evidence="10" id="KW-0496">Mitochondrion</keyword>
<dbReference type="PANTHER" id="PTHR24279">
    <property type="entry name" value="CYTOCHROME P450"/>
    <property type="match status" value="1"/>
</dbReference>
<dbReference type="Gene3D" id="2.30.29.30">
    <property type="entry name" value="Pleckstrin-homology domain (PH domain)/Phosphotyrosine-binding domain (PTB)"/>
    <property type="match status" value="1"/>
</dbReference>
<evidence type="ECO:0000256" key="19">
    <source>
        <dbReference type="ARBA" id="ARBA00023224"/>
    </source>
</evidence>
<dbReference type="InterPro" id="IPR011993">
    <property type="entry name" value="PH-like_dom_sf"/>
</dbReference>
<accession>A0ABQ8MD49</accession>
<dbReference type="SMART" id="SM00239">
    <property type="entry name" value="C2"/>
    <property type="match status" value="1"/>
</dbReference>
<keyword evidence="17" id="KW-0503">Monooxygenase</keyword>
<evidence type="ECO:0000256" key="13">
    <source>
        <dbReference type="ARBA" id="ARBA00022840"/>
    </source>
</evidence>
<name>A0ABQ8MD49_LABRO</name>
<dbReference type="Pfam" id="PF00067">
    <property type="entry name" value="p450"/>
    <property type="match status" value="2"/>
</dbReference>
<dbReference type="Pfam" id="PF08740">
    <property type="entry name" value="BCS1_N"/>
    <property type="match status" value="1"/>
</dbReference>
<dbReference type="InterPro" id="IPR001711">
    <property type="entry name" value="PLipase_C_Pinositol-sp_Y"/>
</dbReference>
<evidence type="ECO:0000256" key="18">
    <source>
        <dbReference type="ARBA" id="ARBA00023098"/>
    </source>
</evidence>
<evidence type="ECO:0000256" key="15">
    <source>
        <dbReference type="ARBA" id="ARBA00023002"/>
    </source>
</evidence>
<evidence type="ECO:0000256" key="2">
    <source>
        <dbReference type="ARBA" id="ARBA00001971"/>
    </source>
</evidence>
<keyword evidence="7" id="KW-0349">Heme</keyword>
<evidence type="ECO:0000313" key="27">
    <source>
        <dbReference type="EMBL" id="KAI2660799.1"/>
    </source>
</evidence>
<evidence type="ECO:0000256" key="14">
    <source>
        <dbReference type="ARBA" id="ARBA00022963"/>
    </source>
</evidence>
<dbReference type="SMART" id="SM00148">
    <property type="entry name" value="PLCXc"/>
    <property type="match status" value="1"/>
</dbReference>
<evidence type="ECO:0000259" key="26">
    <source>
        <dbReference type="PROSITE" id="PS50222"/>
    </source>
</evidence>
<dbReference type="Gene3D" id="1.10.630.10">
    <property type="entry name" value="Cytochrome P450"/>
    <property type="match status" value="2"/>
</dbReference>
<keyword evidence="16" id="KW-0408">Iron</keyword>
<dbReference type="InterPro" id="IPR027417">
    <property type="entry name" value="P-loop_NTPase"/>
</dbReference>
<keyword evidence="8" id="KW-0479">Metal-binding</keyword>
<dbReference type="PROSITE" id="PS00674">
    <property type="entry name" value="AAA"/>
    <property type="match status" value="1"/>
</dbReference>
<comment type="subcellular location">
    <subcellularLocation>
        <location evidence="3">Mitochondrion inner membrane</location>
        <topology evidence="3">Single-pass membrane protein</topology>
    </subcellularLocation>
</comment>
<dbReference type="SMART" id="SM00382">
    <property type="entry name" value="AAA"/>
    <property type="match status" value="1"/>
</dbReference>
<evidence type="ECO:0000256" key="6">
    <source>
        <dbReference type="ARBA" id="ARBA00016942"/>
    </source>
</evidence>
<dbReference type="PROSITE" id="PS50007">
    <property type="entry name" value="PIPLC_X_DOMAIN"/>
    <property type="match status" value="1"/>
</dbReference>
<evidence type="ECO:0000313" key="28">
    <source>
        <dbReference type="Proteomes" id="UP000830375"/>
    </source>
</evidence>
<evidence type="ECO:0000256" key="8">
    <source>
        <dbReference type="ARBA" id="ARBA00022723"/>
    </source>
</evidence>
<dbReference type="InterPro" id="IPR002048">
    <property type="entry name" value="EF_hand_dom"/>
</dbReference>
<keyword evidence="12" id="KW-0106">Calcium</keyword>
<evidence type="ECO:0000256" key="4">
    <source>
        <dbReference type="ARBA" id="ARBA00010617"/>
    </source>
</evidence>
<evidence type="ECO:0000256" key="7">
    <source>
        <dbReference type="ARBA" id="ARBA00022617"/>
    </source>
</evidence>
<dbReference type="EMBL" id="JACTAM010000009">
    <property type="protein sequence ID" value="KAI2660799.1"/>
    <property type="molecule type" value="Genomic_DNA"/>
</dbReference>
<dbReference type="InterPro" id="IPR001849">
    <property type="entry name" value="PH_domain"/>
</dbReference>
<evidence type="ECO:0000259" key="23">
    <source>
        <dbReference type="PROSITE" id="PS50003"/>
    </source>
</evidence>
<dbReference type="SMART" id="SM00054">
    <property type="entry name" value="EFh"/>
    <property type="match status" value="2"/>
</dbReference>
<dbReference type="InterPro" id="IPR000909">
    <property type="entry name" value="PLipase_C_PInositol-sp_X_dom"/>
</dbReference>
<comment type="caution">
    <text evidence="27">The sequence shown here is derived from an EMBL/GenBank/DDBJ whole genome shotgun (WGS) entry which is preliminary data.</text>
</comment>
<evidence type="ECO:0000259" key="25">
    <source>
        <dbReference type="PROSITE" id="PS50008"/>
    </source>
</evidence>
<proteinExistence type="inferred from homology"/>
<feature type="region of interest" description="Disordered" evidence="22">
    <location>
        <begin position="419"/>
        <end position="456"/>
    </location>
</feature>
<organism evidence="27 28">
    <name type="scientific">Labeo rohita</name>
    <name type="common">Indian major carp</name>
    <name type="synonym">Cyprinus rohita</name>
    <dbReference type="NCBI Taxonomy" id="84645"/>
    <lineage>
        <taxon>Eukaryota</taxon>
        <taxon>Metazoa</taxon>
        <taxon>Chordata</taxon>
        <taxon>Craniata</taxon>
        <taxon>Vertebrata</taxon>
        <taxon>Euteleostomi</taxon>
        <taxon>Actinopterygii</taxon>
        <taxon>Neopterygii</taxon>
        <taxon>Teleostei</taxon>
        <taxon>Ostariophysi</taxon>
        <taxon>Cypriniformes</taxon>
        <taxon>Cyprinidae</taxon>
        <taxon>Labeoninae</taxon>
        <taxon>Labeonini</taxon>
        <taxon>Labeo</taxon>
    </lineage>
</organism>
<dbReference type="Proteomes" id="UP000830375">
    <property type="component" value="Unassembled WGS sequence"/>
</dbReference>
<dbReference type="SUPFAM" id="SSF48264">
    <property type="entry name" value="Cytochrome P450"/>
    <property type="match status" value="2"/>
</dbReference>
<evidence type="ECO:0000256" key="22">
    <source>
        <dbReference type="SAM" id="MobiDB-lite"/>
    </source>
</evidence>
<dbReference type="SUPFAM" id="SSF50729">
    <property type="entry name" value="PH domain-like"/>
    <property type="match status" value="1"/>
</dbReference>
<keyword evidence="18" id="KW-0443">Lipid metabolism</keyword>
<dbReference type="SMART" id="SM00233">
    <property type="entry name" value="PH"/>
    <property type="match status" value="1"/>
</dbReference>
<dbReference type="PRINTS" id="PR00390">
    <property type="entry name" value="PHPHLIPASEC"/>
</dbReference>
<dbReference type="PROSITE" id="PS50222">
    <property type="entry name" value="EF_HAND_2"/>
    <property type="match status" value="2"/>
</dbReference>
<feature type="domain" description="C2" evidence="24">
    <location>
        <begin position="571"/>
        <end position="699"/>
    </location>
</feature>
<dbReference type="InterPro" id="IPR018247">
    <property type="entry name" value="EF_Hand_1_Ca_BS"/>
</dbReference>
<dbReference type="InterPro" id="IPR050479">
    <property type="entry name" value="CYP11_CYP27_families"/>
</dbReference>
<evidence type="ECO:0000256" key="9">
    <source>
        <dbReference type="ARBA" id="ARBA00022741"/>
    </source>
</evidence>
<dbReference type="SUPFAM" id="SSF47473">
    <property type="entry name" value="EF-hand"/>
    <property type="match status" value="1"/>
</dbReference>
<dbReference type="InterPro" id="IPR000008">
    <property type="entry name" value="C2_dom"/>
</dbReference>
<dbReference type="InterPro" id="IPR014851">
    <property type="entry name" value="BCS1_N"/>
</dbReference>
<dbReference type="Pfam" id="PF25426">
    <property type="entry name" value="AAA_lid_BCS1"/>
    <property type="match status" value="1"/>
</dbReference>
<evidence type="ECO:0000256" key="20">
    <source>
        <dbReference type="ARBA" id="ARBA00023674"/>
    </source>
</evidence>
<protein>
    <recommendedName>
        <fullName evidence="6">Mitochondrial chaperone BCS1</fullName>
        <ecNumber evidence="5">3.1.4.11</ecNumber>
    </recommendedName>
    <alternativeName>
        <fullName evidence="21">BCS1-like protein</fullName>
    </alternativeName>
</protein>
<dbReference type="PROSITE" id="PS00018">
    <property type="entry name" value="EF_HAND_1"/>
    <property type="match status" value="1"/>
</dbReference>
<evidence type="ECO:0000259" key="24">
    <source>
        <dbReference type="PROSITE" id="PS50004"/>
    </source>
</evidence>
<dbReference type="PROSITE" id="PS00086">
    <property type="entry name" value="CYTOCHROME_P450"/>
    <property type="match status" value="2"/>
</dbReference>
<dbReference type="Gene3D" id="3.40.50.300">
    <property type="entry name" value="P-loop containing nucleotide triphosphate hydrolases"/>
    <property type="match status" value="1"/>
</dbReference>
<dbReference type="InterPro" id="IPR028391">
    <property type="entry name" value="PLC-delta1_cat"/>
</dbReference>
<dbReference type="Pfam" id="PF16457">
    <property type="entry name" value="PH_12"/>
    <property type="match status" value="1"/>
</dbReference>
<dbReference type="Pfam" id="PF00387">
    <property type="entry name" value="PI-PLC-Y"/>
    <property type="match status" value="1"/>
</dbReference>
<keyword evidence="13" id="KW-0067">ATP-binding</keyword>
<keyword evidence="14" id="KW-0442">Lipid degradation</keyword>
<comment type="catalytic activity">
    <reaction evidence="20">
        <text>a 1,2-diacyl-sn-glycero-3-phospho-(1D-myo-inositol-4,5-bisphosphate) + H2O = 1D-myo-inositol 1,4,5-trisphosphate + a 1,2-diacyl-sn-glycerol + H(+)</text>
        <dbReference type="Rhea" id="RHEA:33179"/>
        <dbReference type="ChEBI" id="CHEBI:15377"/>
        <dbReference type="ChEBI" id="CHEBI:15378"/>
        <dbReference type="ChEBI" id="CHEBI:17815"/>
        <dbReference type="ChEBI" id="CHEBI:58456"/>
        <dbReference type="ChEBI" id="CHEBI:203600"/>
        <dbReference type="EC" id="3.1.4.11"/>
    </reaction>
    <physiologicalReaction direction="left-to-right" evidence="20">
        <dbReference type="Rhea" id="RHEA:33180"/>
    </physiologicalReaction>
</comment>
<dbReference type="InterPro" id="IPR001192">
    <property type="entry name" value="PI-PLC_fam"/>
</dbReference>
<dbReference type="InterPro" id="IPR003960">
    <property type="entry name" value="ATPase_AAA_CS"/>
</dbReference>
<dbReference type="InterPro" id="IPR001128">
    <property type="entry name" value="Cyt_P450"/>
</dbReference>
<evidence type="ECO:0000256" key="5">
    <source>
        <dbReference type="ARBA" id="ARBA00012368"/>
    </source>
</evidence>
<evidence type="ECO:0000256" key="10">
    <source>
        <dbReference type="ARBA" id="ARBA00022792"/>
    </source>
</evidence>
<feature type="domain" description="PH" evidence="23">
    <location>
        <begin position="1"/>
        <end position="107"/>
    </location>
</feature>
<gene>
    <name evidence="27" type="ORF">H4Q32_008466</name>
</gene>
<feature type="domain" description="EF-hand" evidence="26">
    <location>
        <begin position="153"/>
        <end position="188"/>
    </location>
</feature>
<keyword evidence="10" id="KW-0999">Mitochondrion inner membrane</keyword>
<dbReference type="Pfam" id="PF00004">
    <property type="entry name" value="AAA"/>
    <property type="match status" value="1"/>
</dbReference>
<dbReference type="SMART" id="SM01024">
    <property type="entry name" value="BCS1_N"/>
    <property type="match status" value="1"/>
</dbReference>
<dbReference type="SMART" id="SM00149">
    <property type="entry name" value="PLCYc"/>
    <property type="match status" value="1"/>
</dbReference>
<keyword evidence="19" id="KW-0807">Transducer</keyword>
<evidence type="ECO:0000256" key="3">
    <source>
        <dbReference type="ARBA" id="ARBA00004434"/>
    </source>
</evidence>
<dbReference type="Pfam" id="PF00168">
    <property type="entry name" value="C2"/>
    <property type="match status" value="1"/>
</dbReference>
<evidence type="ECO:0000256" key="12">
    <source>
        <dbReference type="ARBA" id="ARBA00022837"/>
    </source>
</evidence>
<dbReference type="InterPro" id="IPR003959">
    <property type="entry name" value="ATPase_AAA_core"/>
</dbReference>
<dbReference type="SUPFAM" id="SSF51695">
    <property type="entry name" value="PLC-like phosphodiesterases"/>
    <property type="match status" value="1"/>
</dbReference>
<evidence type="ECO:0000256" key="11">
    <source>
        <dbReference type="ARBA" id="ARBA00022801"/>
    </source>
</evidence>
<evidence type="ECO:0000256" key="21">
    <source>
        <dbReference type="ARBA" id="ARBA00032816"/>
    </source>
</evidence>
<dbReference type="Pfam" id="PF00388">
    <property type="entry name" value="PI-PLC-X"/>
    <property type="match status" value="1"/>
</dbReference>
<dbReference type="InterPro" id="IPR057495">
    <property type="entry name" value="AAA_lid_BCS1"/>
</dbReference>
<dbReference type="InterPro" id="IPR017946">
    <property type="entry name" value="PLC-like_Pdiesterase_TIM-brl"/>
</dbReference>
<dbReference type="SUPFAM" id="SSF49562">
    <property type="entry name" value="C2 domain (Calcium/lipid-binding domain, CaLB)"/>
    <property type="match status" value="1"/>
</dbReference>
<dbReference type="CDD" id="cd19510">
    <property type="entry name" value="RecA-like_BCS1"/>
    <property type="match status" value="1"/>
</dbReference>
<dbReference type="InterPro" id="IPR015359">
    <property type="entry name" value="PLC_EF-hand-like"/>
</dbReference>
<dbReference type="SUPFAM" id="SSF52540">
    <property type="entry name" value="P-loop containing nucleoside triphosphate hydrolases"/>
    <property type="match status" value="1"/>
</dbReference>
<dbReference type="PROSITE" id="PS50004">
    <property type="entry name" value="C2"/>
    <property type="match status" value="1"/>
</dbReference>
<comment type="cofactor">
    <cofactor evidence="1">
        <name>Ca(2+)</name>
        <dbReference type="ChEBI" id="CHEBI:29108"/>
    </cofactor>
</comment>
<keyword evidence="15" id="KW-0560">Oxidoreductase</keyword>
<evidence type="ECO:0000256" key="17">
    <source>
        <dbReference type="ARBA" id="ARBA00023033"/>
    </source>
</evidence>
<dbReference type="PROSITE" id="PS50003">
    <property type="entry name" value="PH_DOMAIN"/>
    <property type="match status" value="1"/>
</dbReference>
<sequence length="2493" mass="284233">MKAGMFLRKVKSRMWKRHRHYKLQEDCKTIAYKSSWAINSYSTFSISDVEAVREGHQSETLLSVADEFPADRCFTLVFRGRRGNIDLVADSAKEAQAWIQGIKALMENMENMDESTKLDQWISDWFLKADLNKDGRINFKEAKKLLKMMNVDMNEEHACCLFMLADKSESGSLEDQEFVEFYKMLTKRTEVLDLFEDYSSNGQSLSQCDLEEFLREEQLEGEGSYKHALQLIDRYEPSDTARMNHSMSIDGFLMYLTSPEASIFNPERQGLFQDMSQPLAHYYISSSHNTYLMEDQLTGPSSVEAYIQALKRGCRCVEVDCWNGTNGEPVVYHGHTLTSKILLKDVITTIANYAFKASEYPLIVSIENHCSIEQQEVMARYFRDILGDMLLTKTADGVSSELPSPEALKRKILLKGKKIRNESESPTGEVSDEDEAAEMKDSPASESPPTDAKKSKQNLCKELSDLMFCKSVHFHSFEHSRTSAKPDEMSSFSESKARSEFVLHNTRQLTRVYPSGMRTDSSNYCPVDMWNMGCQIVALNFQTAGMEMDLNDGLFTQNSSSGYILKPEILRKSERLFDPENPEEREDYHPLLFNVKVISGQQLPKVKQKEWSIVDPLVRVEIYGVPLDQAKQETKYIDNNGFNPHWNETLQFKIHTPELALVRFVVEDYDKASRNDFIGQYTLPFTCIQPGYRHVHLLSKDGTSIHPSSIYVHITIKELLSILLSLVLFPHPGLLCTHTRGLLVFTHTILDRQVRVMSLKVLHNLKLLFGPVGTVEAVKWQLIGVGQVMMTETRRPAERPLAYGAHIRSLLTVLLLVCFEEEACLESLSALLAYKGTHVSVTCLPVDAQGVGTEEAGVAKCGVAAQCAAEYACPGGTLQTGVGKVNTHVFYQMGARLEAASAFGADVGCIFHGRDKKLFPNTIRELEDTFIMTLSDFIGALKDNPYFGAGFGLVGIGTALAFARKGAQVGMIFFRRHYMITLEVPSRDKSYHWLLSWITKHAKHTQHLSVETSYMQHESGRVHTQFDFHPSPGNHIIWYGRKWIRVERTREKQMVDLHTGTPWESVTFTALARELALKQEEGRTVMYTALGAEWRPFGFPRRRRPLSSVVLENGVGERIVDDVKEFIGNPKWYTDRGIPYRRGYLLYGPPGCGKSSFITALAGELGYSICLMSLSDRSLSDDRLNHLLSVAPQQSIILLEDVDAAFVSRELLPTENPLAYQGMGRLTFSGLLNALDGVASSEARIVFMTTNFIERLDPALVRPGRVDLKQYVGYCSHWQLTQMFRRFYPHESAAEADRFAKQALAAHTELSAAQVQGHFMLYKTDPAGSIKNISEMKEICVSLILLPASIMAVRFAVSFAERRIGFGFLTPTTVVTDIRRGAVGNAATPVTVHDNHGKLKTVADLPEVKTFRMLYTMIFKGYLNRMHEMQLYEKQLYGPLYKVNAGNLQAISVNSVDLLEELLRKDEKFPCRGDMTLWTEYRDMKGIGYGPFTEEGEKWYKLRTVLNKRMLHPKDSVQYGDVVNEVVSDFIKRIYYLREMSPTGDLVINLTNELYRFSLEGISSILFETRIGCLEKEIPAETQDFINSIAQMFTYSLPVMLLPNWTRNYLPFWQWYIDGWEGIFKFARKMIDIKMEEIQRRVDANEEVAGEYLTNLLSNVKMSSKDVYGSISELLLAGVDTTSNTMLWTLHLLSQDPEAQDALYQDVTRVLKGDRIPTAEEVNSMTYLKAVIKEALRMYPVVPMNSRLIAENDVVIGGHFFPKKTTFTLCHYAISHDEKVFPEPRKFRPERWLRDGRTRPNPFGSIPFGFGVRGCVGRRIAELEMHLALARLIKLFEIKPDPTVGEVQSLNRTVLVPDRKVNLHFVERPKTSEPYTLKAQCVLTKVLLRAFSENNKDEEDPRCRIENNSKVFNFIQNILTERDPKFTTSTWASWSLHKRNGHFLGTVQGGFLFRTFMLRICVFLTLLPASIMAVRLAVSSAVRRIRCSFLRPTTADTDIRRGAVGNAAASVTVHDNHGKFKTMDDLPEINLFTMLYRLIFKRYLNRIHELQLYEKQLYGPLYRVNAGNIQAVSISSADLLEELLRKDEKFPCRGDMSSWTEPRDLKGIGYGPFTEEGEKWYKLRTVLNKRMLHPKDSAQYGDVVNEVVSDFIKRIYYLREMSPTGDLVINLTNELYRFSLEGISSILFETRIGCLEKEIPAETQDFINSIAQMFSYSASVVLLPNWTRKFLPFWKWYLDGWEGIFKFGKKMINMKMDEIQKRVDANEEVAGEYLTYLLSNVKMSSKEVYGSVSELLLAGVDTTSNTMLWTLYLLSRHPEIQDTLYQDVTSVLKGKSIPTAQEVNSMAYVKAVIKEALRMYPVVATNSRLIVENDVVIGGHFFPKKTSFTLCHYSITHDEKVFPEPWKFKPERWLRDGRTRPNPFGSIPFGFGVRGCVGRRIAELEMHLALARLSKLFEFRPDPSIGEVKALNRAVLVPDRKVNLRFVERQKNI</sequence>
<dbReference type="PROSITE" id="PS50008">
    <property type="entry name" value="PIPLC_Y_DOMAIN"/>
    <property type="match status" value="1"/>
</dbReference>
<keyword evidence="11" id="KW-0378">Hydrolase</keyword>
<keyword evidence="10" id="KW-0472">Membrane</keyword>
<keyword evidence="28" id="KW-1185">Reference proteome</keyword>
<dbReference type="Pfam" id="PF09279">
    <property type="entry name" value="EF-hand_like"/>
    <property type="match status" value="1"/>
</dbReference>
<keyword evidence="9" id="KW-0547">Nucleotide-binding</keyword>
<reference evidence="27 28" key="1">
    <citation type="submission" date="2022-01" db="EMBL/GenBank/DDBJ databases">
        <title>A high-quality chromosome-level genome assembly of rohu carp, Labeo rohita.</title>
        <authorList>
            <person name="Arick M.A. II"/>
            <person name="Hsu C.-Y."/>
            <person name="Magbanua Z."/>
            <person name="Pechanova O."/>
            <person name="Grover C."/>
            <person name="Miller E."/>
            <person name="Thrash A."/>
            <person name="Ezzel L."/>
            <person name="Alam S."/>
            <person name="Benzie J."/>
            <person name="Hamilton M."/>
            <person name="Karsi A."/>
            <person name="Lawrence M.L."/>
            <person name="Peterson D.G."/>
        </authorList>
    </citation>
    <scope>NUCLEOTIDE SEQUENCE [LARGE SCALE GENOMIC DNA]</scope>
    <source>
        <strain evidence="28">BAU-BD-2019</strain>
        <tissue evidence="27">Blood</tissue>
    </source>
</reference>
<dbReference type="InterPro" id="IPR011992">
    <property type="entry name" value="EF-hand-dom_pair"/>
</dbReference>
<dbReference type="InterPro" id="IPR017972">
    <property type="entry name" value="Cyt_P450_CS"/>
</dbReference>
<dbReference type="CDD" id="cd08593">
    <property type="entry name" value="PI-PLCc_delta"/>
    <property type="match status" value="1"/>
</dbReference>
<feature type="domain" description="PI-PLC Y-box" evidence="25">
    <location>
        <begin position="466"/>
        <end position="571"/>
    </location>
</feature>
<evidence type="ECO:0000256" key="16">
    <source>
        <dbReference type="ARBA" id="ARBA00023004"/>
    </source>
</evidence>
<dbReference type="Gene3D" id="3.20.20.190">
    <property type="entry name" value="Phosphatidylinositol (PI) phosphodiesterase"/>
    <property type="match status" value="1"/>
</dbReference>
<evidence type="ECO:0000256" key="1">
    <source>
        <dbReference type="ARBA" id="ARBA00001913"/>
    </source>
</evidence>
<dbReference type="EC" id="3.1.4.11" evidence="5"/>